<dbReference type="PANTHER" id="PTHR20855">
    <property type="entry name" value="ADIPOR/PROGESTIN RECEPTOR-RELATED"/>
    <property type="match status" value="1"/>
</dbReference>
<keyword evidence="4 8" id="KW-1133">Transmembrane helix</keyword>
<feature type="transmembrane region" description="Helical" evidence="8">
    <location>
        <begin position="300"/>
        <end position="320"/>
    </location>
</feature>
<dbReference type="AlphaFoldDB" id="A0A4R8PVH9"/>
<feature type="compositionally biased region" description="Low complexity" evidence="7">
    <location>
        <begin position="17"/>
        <end position="33"/>
    </location>
</feature>
<feature type="transmembrane region" description="Helical" evidence="8">
    <location>
        <begin position="196"/>
        <end position="215"/>
    </location>
</feature>
<feature type="transmembrane region" description="Helical" evidence="8">
    <location>
        <begin position="259"/>
        <end position="280"/>
    </location>
</feature>
<evidence type="ECO:0000256" key="3">
    <source>
        <dbReference type="ARBA" id="ARBA00022692"/>
    </source>
</evidence>
<feature type="transmembrane region" description="Helical" evidence="8">
    <location>
        <begin position="98"/>
        <end position="119"/>
    </location>
</feature>
<evidence type="ECO:0000313" key="9">
    <source>
        <dbReference type="EMBL" id="TDZ29832.1"/>
    </source>
</evidence>
<organism evidence="9 10">
    <name type="scientific">Colletotrichum spinosum</name>
    <dbReference type="NCBI Taxonomy" id="1347390"/>
    <lineage>
        <taxon>Eukaryota</taxon>
        <taxon>Fungi</taxon>
        <taxon>Dikarya</taxon>
        <taxon>Ascomycota</taxon>
        <taxon>Pezizomycotina</taxon>
        <taxon>Sordariomycetes</taxon>
        <taxon>Hypocreomycetidae</taxon>
        <taxon>Glomerellales</taxon>
        <taxon>Glomerellaceae</taxon>
        <taxon>Colletotrichum</taxon>
        <taxon>Colletotrichum orbiculare species complex</taxon>
    </lineage>
</organism>
<feature type="binding site" evidence="6">
    <location>
        <position position="298"/>
    </location>
    <ligand>
        <name>Zn(2+)</name>
        <dbReference type="ChEBI" id="CHEBI:29105"/>
    </ligand>
</feature>
<dbReference type="GO" id="GO:0016020">
    <property type="term" value="C:membrane"/>
    <property type="evidence" value="ECO:0007669"/>
    <property type="project" value="UniProtKB-SubCell"/>
</dbReference>
<comment type="subcellular location">
    <subcellularLocation>
        <location evidence="1">Membrane</location>
        <topology evidence="1">Multi-pass membrane protein</topology>
    </subcellularLocation>
</comment>
<reference evidence="9 10" key="1">
    <citation type="submission" date="2018-11" db="EMBL/GenBank/DDBJ databases">
        <title>Genome sequence and assembly of Colletotrichum spinosum.</title>
        <authorList>
            <person name="Gan P."/>
            <person name="Shirasu K."/>
        </authorList>
    </citation>
    <scope>NUCLEOTIDE SEQUENCE [LARGE SCALE GENOMIC DNA]</scope>
    <source>
        <strain evidence="9 10">CBS 515.97</strain>
    </source>
</reference>
<comment type="caution">
    <text evidence="9">The sequence shown here is derived from an EMBL/GenBank/DDBJ whole genome shotgun (WGS) entry which is preliminary data.</text>
</comment>
<feature type="transmembrane region" description="Helical" evidence="8">
    <location>
        <begin position="170"/>
        <end position="189"/>
    </location>
</feature>
<feature type="binding site" evidence="6">
    <location>
        <position position="302"/>
    </location>
    <ligand>
        <name>Zn(2+)</name>
        <dbReference type="ChEBI" id="CHEBI:29105"/>
    </ligand>
</feature>
<comment type="similarity">
    <text evidence="2">Belongs to the ADIPOR family.</text>
</comment>
<dbReference type="InterPro" id="IPR004254">
    <property type="entry name" value="AdipoR/HlyIII-related"/>
</dbReference>
<keyword evidence="6" id="KW-0862">Zinc</keyword>
<evidence type="ECO:0000256" key="2">
    <source>
        <dbReference type="ARBA" id="ARBA00007018"/>
    </source>
</evidence>
<evidence type="ECO:0000256" key="8">
    <source>
        <dbReference type="SAM" id="Phobius"/>
    </source>
</evidence>
<feature type="transmembrane region" description="Helical" evidence="8">
    <location>
        <begin position="227"/>
        <end position="247"/>
    </location>
</feature>
<evidence type="ECO:0000256" key="7">
    <source>
        <dbReference type="SAM" id="MobiDB-lite"/>
    </source>
</evidence>
<keyword evidence="10" id="KW-1185">Reference proteome</keyword>
<accession>A0A4R8PVH9</accession>
<dbReference type="Proteomes" id="UP000295083">
    <property type="component" value="Unassembled WGS sequence"/>
</dbReference>
<protein>
    <submittedName>
        <fullName evidence="9">ADIPOR-like receptor</fullName>
    </submittedName>
</protein>
<dbReference type="GO" id="GO:0038023">
    <property type="term" value="F:signaling receptor activity"/>
    <property type="evidence" value="ECO:0007669"/>
    <property type="project" value="TreeGrafter"/>
</dbReference>
<dbReference type="GO" id="GO:0006882">
    <property type="term" value="P:intracellular zinc ion homeostasis"/>
    <property type="evidence" value="ECO:0007669"/>
    <property type="project" value="TreeGrafter"/>
</dbReference>
<proteinExistence type="inferred from homology"/>
<dbReference type="EMBL" id="QAPG01000172">
    <property type="protein sequence ID" value="TDZ29832.1"/>
    <property type="molecule type" value="Genomic_DNA"/>
</dbReference>
<keyword evidence="3 8" id="KW-0812">Transmembrane</keyword>
<evidence type="ECO:0000256" key="4">
    <source>
        <dbReference type="ARBA" id="ARBA00022989"/>
    </source>
</evidence>
<keyword evidence="6" id="KW-0479">Metal-binding</keyword>
<evidence type="ECO:0000256" key="5">
    <source>
        <dbReference type="ARBA" id="ARBA00023136"/>
    </source>
</evidence>
<keyword evidence="9" id="KW-0675">Receptor</keyword>
<evidence type="ECO:0000313" key="10">
    <source>
        <dbReference type="Proteomes" id="UP000295083"/>
    </source>
</evidence>
<feature type="binding site" evidence="6">
    <location>
        <position position="152"/>
    </location>
    <ligand>
        <name>Zn(2+)</name>
        <dbReference type="ChEBI" id="CHEBI:29105"/>
    </ligand>
</feature>
<feature type="region of interest" description="Disordered" evidence="7">
    <location>
        <begin position="1"/>
        <end position="33"/>
    </location>
</feature>
<dbReference type="GO" id="GO:0046872">
    <property type="term" value="F:metal ion binding"/>
    <property type="evidence" value="ECO:0007669"/>
    <property type="project" value="UniProtKB-KW"/>
</dbReference>
<gene>
    <name evidence="9" type="ORF">C8035_v003977</name>
</gene>
<evidence type="ECO:0000256" key="1">
    <source>
        <dbReference type="ARBA" id="ARBA00004141"/>
    </source>
</evidence>
<feature type="transmembrane region" description="Helical" evidence="8">
    <location>
        <begin position="131"/>
        <end position="150"/>
    </location>
</feature>
<dbReference type="PANTHER" id="PTHR20855:SF52">
    <property type="entry name" value="ADIPONECTIN RECEPTOR PROTEIN"/>
    <property type="match status" value="1"/>
</dbReference>
<sequence>MSADTSGPNAGQHGLRSRATASNTTTSSDPSASLLSKAEHAAQTIEHKIEQTLLVLWDDLPTWRRDNAYILSGYRPDSNSYLASFRSLAYLHNESVNIWSHLLGALAFVAGAAVLYTTVAPRYATASPADVLVFSCFFAGAVSCLGMSATYHAISNHSPAVAKWGNKLDYSGIVFLIVGSYVPAMYYGFFCHPHLMTVYLSTIALLGLGCGIVSWLEVFRTPEWRPFRAAMFVALGASGVVPVLHGLRVYGAAGLEDRMSLSWVALHGLMYILGAVLYAARWPERTSPGTFDIWGSSHQIFHLFVVLAAVTHLFGMVKAFDYHHTVMGSRC</sequence>
<dbReference type="Pfam" id="PF03006">
    <property type="entry name" value="HlyIII"/>
    <property type="match status" value="1"/>
</dbReference>
<keyword evidence="5 8" id="KW-0472">Membrane</keyword>
<evidence type="ECO:0000256" key="6">
    <source>
        <dbReference type="PIRSR" id="PIRSR604254-1"/>
    </source>
</evidence>
<name>A0A4R8PVH9_9PEZI</name>